<evidence type="ECO:0000313" key="8">
    <source>
        <dbReference type="EMBL" id="VCU69893.1"/>
    </source>
</evidence>
<dbReference type="Gene3D" id="3.40.50.150">
    <property type="entry name" value="Vaccinia Virus protein VP39"/>
    <property type="match status" value="1"/>
</dbReference>
<dbReference type="InterPro" id="IPR022642">
    <property type="entry name" value="CheR_C"/>
</dbReference>
<evidence type="ECO:0000313" key="9">
    <source>
        <dbReference type="Proteomes" id="UP000277294"/>
    </source>
</evidence>
<dbReference type="InterPro" id="IPR036804">
    <property type="entry name" value="CheR_N_sf"/>
</dbReference>
<gene>
    <name evidence="8" type="primary">cheR_1</name>
    <name evidence="8" type="ORF">PIGHUM_01958</name>
</gene>
<keyword evidence="9" id="KW-1185">Reference proteome</keyword>
<dbReference type="SMART" id="SM00138">
    <property type="entry name" value="MeTrc"/>
    <property type="match status" value="1"/>
</dbReference>
<name>A0A3P4B0R4_9BURK</name>
<dbReference type="InterPro" id="IPR029063">
    <property type="entry name" value="SAM-dependent_MTases_sf"/>
</dbReference>
<feature type="binding site" evidence="6">
    <location>
        <begin position="241"/>
        <end position="242"/>
    </location>
    <ligand>
        <name>S-adenosyl-L-methionine</name>
        <dbReference type="ChEBI" id="CHEBI:59789"/>
    </ligand>
</feature>
<keyword evidence="3 5" id="KW-0808">Transferase</keyword>
<dbReference type="Gene3D" id="1.10.155.10">
    <property type="entry name" value="Chemotaxis receptor methyltransferase CheR, N-terminal domain"/>
    <property type="match status" value="1"/>
</dbReference>
<evidence type="ECO:0000256" key="3">
    <source>
        <dbReference type="ARBA" id="ARBA00022679"/>
    </source>
</evidence>
<accession>A0A3P4B0R4</accession>
<keyword evidence="2 5" id="KW-0489">Methyltransferase</keyword>
<feature type="binding site" evidence="6">
    <location>
        <position position="168"/>
    </location>
    <ligand>
        <name>S-adenosyl-L-methionine</name>
        <dbReference type="ChEBI" id="CHEBI:59789"/>
    </ligand>
</feature>
<dbReference type="PANTHER" id="PTHR24422">
    <property type="entry name" value="CHEMOTAXIS PROTEIN METHYLTRANSFERASE"/>
    <property type="match status" value="1"/>
</dbReference>
<dbReference type="EC" id="2.1.1.80" evidence="5"/>
<dbReference type="PROSITE" id="PS50123">
    <property type="entry name" value="CHER"/>
    <property type="match status" value="1"/>
</dbReference>
<evidence type="ECO:0000256" key="1">
    <source>
        <dbReference type="ARBA" id="ARBA00001541"/>
    </source>
</evidence>
<dbReference type="GO" id="GO:0032259">
    <property type="term" value="P:methylation"/>
    <property type="evidence" value="ECO:0007669"/>
    <property type="project" value="UniProtKB-KW"/>
</dbReference>
<dbReference type="Pfam" id="PF01739">
    <property type="entry name" value="CheR"/>
    <property type="match status" value="1"/>
</dbReference>
<evidence type="ECO:0000256" key="6">
    <source>
        <dbReference type="PIRSR" id="PIRSR000410-1"/>
    </source>
</evidence>
<dbReference type="AlphaFoldDB" id="A0A3P4B0R4"/>
<keyword evidence="4 5" id="KW-0949">S-adenosyl-L-methionine</keyword>
<feature type="binding site" evidence="6">
    <location>
        <begin position="223"/>
        <end position="224"/>
    </location>
    <ligand>
        <name>S-adenosyl-L-methionine</name>
        <dbReference type="ChEBI" id="CHEBI:59789"/>
    </ligand>
</feature>
<proteinExistence type="predicted"/>
<comment type="catalytic activity">
    <reaction evidence="1 5">
        <text>L-glutamyl-[protein] + S-adenosyl-L-methionine = [protein]-L-glutamate 5-O-methyl ester + S-adenosyl-L-homocysteine</text>
        <dbReference type="Rhea" id="RHEA:24452"/>
        <dbReference type="Rhea" id="RHEA-COMP:10208"/>
        <dbReference type="Rhea" id="RHEA-COMP:10311"/>
        <dbReference type="ChEBI" id="CHEBI:29973"/>
        <dbReference type="ChEBI" id="CHEBI:57856"/>
        <dbReference type="ChEBI" id="CHEBI:59789"/>
        <dbReference type="ChEBI" id="CHEBI:82795"/>
        <dbReference type="EC" id="2.1.1.80"/>
    </reaction>
</comment>
<dbReference type="PANTHER" id="PTHR24422:SF19">
    <property type="entry name" value="CHEMOTAXIS PROTEIN METHYLTRANSFERASE"/>
    <property type="match status" value="1"/>
</dbReference>
<dbReference type="SUPFAM" id="SSF53335">
    <property type="entry name" value="S-adenosyl-L-methionine-dependent methyltransferases"/>
    <property type="match status" value="1"/>
</dbReference>
<organism evidence="8 9">
    <name type="scientific">Pigmentiphaga humi</name>
    <dbReference type="NCBI Taxonomy" id="2478468"/>
    <lineage>
        <taxon>Bacteria</taxon>
        <taxon>Pseudomonadati</taxon>
        <taxon>Pseudomonadota</taxon>
        <taxon>Betaproteobacteria</taxon>
        <taxon>Burkholderiales</taxon>
        <taxon>Alcaligenaceae</taxon>
        <taxon>Pigmentiphaga</taxon>
    </lineage>
</organism>
<sequence>MGSGRQIVTFRTSSLSEDRAPAGDAIVGSEFAFSSQDFERIRTLLRQHTGISLSEAKRSMVYSRLARRLRATGKPSFSAYLEDLRVGAPEWESFVNALTTNLTYFYRESHHFQILADYLRRRAPAPGGQPLNIWCAAASTGEEAWTLAITAAEAFGTLAPPVRIVATDLDTHVLGTARQGLYRQDQLAKVPQALVRRYFCEEKNDLHGVRPELRALVSFRQLNLLDAVWPVRGPLDAVFCRNVLIYFDRTTQLRVVERMAGLMAPGSLLFVGHSENFSQGQQKFALQGRTVYMRSSL</sequence>
<dbReference type="Proteomes" id="UP000277294">
    <property type="component" value="Unassembled WGS sequence"/>
</dbReference>
<feature type="domain" description="CheR-type methyltransferase" evidence="7">
    <location>
        <begin position="26"/>
        <end position="297"/>
    </location>
</feature>
<evidence type="ECO:0000256" key="4">
    <source>
        <dbReference type="ARBA" id="ARBA00022691"/>
    </source>
</evidence>
<dbReference type="InterPro" id="IPR050903">
    <property type="entry name" value="Bact_Chemotaxis_MeTrfase"/>
</dbReference>
<dbReference type="InterPro" id="IPR000780">
    <property type="entry name" value="CheR_MeTrfase"/>
</dbReference>
<feature type="binding site" evidence="6">
    <location>
        <position position="143"/>
    </location>
    <ligand>
        <name>S-adenosyl-L-methionine</name>
        <dbReference type="ChEBI" id="CHEBI:59789"/>
    </ligand>
</feature>
<evidence type="ECO:0000256" key="5">
    <source>
        <dbReference type="PIRNR" id="PIRNR000410"/>
    </source>
</evidence>
<protein>
    <recommendedName>
        <fullName evidence="5">Chemotaxis protein methyltransferase</fullName>
        <ecNumber evidence="5">2.1.1.80</ecNumber>
    </recommendedName>
</protein>
<feature type="binding site" evidence="6">
    <location>
        <position position="107"/>
    </location>
    <ligand>
        <name>S-adenosyl-L-methionine</name>
        <dbReference type="ChEBI" id="CHEBI:59789"/>
    </ligand>
</feature>
<dbReference type="InterPro" id="IPR026024">
    <property type="entry name" value="Chemotaxis_MeTrfase_CheR"/>
</dbReference>
<dbReference type="PIRSF" id="PIRSF000410">
    <property type="entry name" value="CheR"/>
    <property type="match status" value="1"/>
</dbReference>
<dbReference type="Pfam" id="PF03705">
    <property type="entry name" value="CheR_N"/>
    <property type="match status" value="1"/>
</dbReference>
<reference evidence="8 9" key="1">
    <citation type="submission" date="2018-10" db="EMBL/GenBank/DDBJ databases">
        <authorList>
            <person name="Criscuolo A."/>
        </authorList>
    </citation>
    <scope>NUCLEOTIDE SEQUENCE [LARGE SCALE GENOMIC DNA]</scope>
    <source>
        <strain evidence="8">DnA1</strain>
    </source>
</reference>
<evidence type="ECO:0000259" key="7">
    <source>
        <dbReference type="PROSITE" id="PS50123"/>
    </source>
</evidence>
<feature type="binding site" evidence="6">
    <location>
        <position position="103"/>
    </location>
    <ligand>
        <name>S-adenosyl-L-methionine</name>
        <dbReference type="ChEBI" id="CHEBI:59789"/>
    </ligand>
</feature>
<dbReference type="InterPro" id="IPR022641">
    <property type="entry name" value="CheR_N"/>
</dbReference>
<comment type="function">
    <text evidence="5">Methylation of the membrane-bound methyl-accepting chemotaxis proteins (MCP) to form gamma-glutamyl methyl ester residues in MCP.</text>
</comment>
<dbReference type="SUPFAM" id="SSF47757">
    <property type="entry name" value="Chemotaxis receptor methyltransferase CheR, N-terminal domain"/>
    <property type="match status" value="1"/>
</dbReference>
<dbReference type="EMBL" id="UWPJ01000016">
    <property type="protein sequence ID" value="VCU69893.1"/>
    <property type="molecule type" value="Genomic_DNA"/>
</dbReference>
<feature type="binding site" evidence="6">
    <location>
        <position position="101"/>
    </location>
    <ligand>
        <name>S-adenosyl-L-methionine</name>
        <dbReference type="ChEBI" id="CHEBI:59789"/>
    </ligand>
</feature>
<dbReference type="PRINTS" id="PR00996">
    <property type="entry name" value="CHERMTFRASE"/>
</dbReference>
<dbReference type="GO" id="GO:0008983">
    <property type="term" value="F:protein-glutamate O-methyltransferase activity"/>
    <property type="evidence" value="ECO:0007669"/>
    <property type="project" value="UniProtKB-EC"/>
</dbReference>
<evidence type="ECO:0000256" key="2">
    <source>
        <dbReference type="ARBA" id="ARBA00022603"/>
    </source>
</evidence>